<feature type="chain" id="PRO_5017075473" description="DUF4136 domain-containing protein" evidence="1">
    <location>
        <begin position="42"/>
        <end position="272"/>
    </location>
</feature>
<accession>A0A370N5G4</accession>
<reference evidence="3" key="1">
    <citation type="submission" date="2018-05" db="EMBL/GenBank/DDBJ databases">
        <authorList>
            <person name="Feng T."/>
        </authorList>
    </citation>
    <scope>NUCLEOTIDE SEQUENCE [LARGE SCALE GENOMIC DNA]</scope>
    <source>
        <strain evidence="3">S27</strain>
    </source>
</reference>
<gene>
    <name evidence="2" type="ORF">DLM46_21235</name>
</gene>
<organism evidence="2 3">
    <name type="scientific">Paraburkholderia lacunae</name>
    <dbReference type="NCBI Taxonomy" id="2211104"/>
    <lineage>
        <taxon>Bacteria</taxon>
        <taxon>Pseudomonadati</taxon>
        <taxon>Pseudomonadota</taxon>
        <taxon>Betaproteobacteria</taxon>
        <taxon>Burkholderiales</taxon>
        <taxon>Burkholderiaceae</taxon>
        <taxon>Paraburkholderia</taxon>
    </lineage>
</organism>
<feature type="signal peptide" evidence="1">
    <location>
        <begin position="1"/>
        <end position="41"/>
    </location>
</feature>
<keyword evidence="1" id="KW-0732">Signal</keyword>
<dbReference type="EMBL" id="QHKS01000013">
    <property type="protein sequence ID" value="RDK00864.1"/>
    <property type="molecule type" value="Genomic_DNA"/>
</dbReference>
<sequence length="272" mass="29479">MADLNLTHCRSAVRGFFKVRLRRLVLLGTLAGMLCVPVARAQQQEAQASAAKKVLYVTRLQHRDRVIDDKVRAYLEKRGLSVTMVDQTTPSSAALGNDLVIISSVVSARDLAGTSYKDVSVPLLTWEADLFDSLRFTGAKKGEDFGEVEKEHYINVVNAPSPLAGGVPAGKRWVYPRDDEMGWGKPAPGATVIATIPGEPQHAVVFAYEKGATMDYDFIAPARRVALFLGNRTFEKLSPDGTALFDAALDWAISTDGAAAGQQRSDRTGALE</sequence>
<protein>
    <recommendedName>
        <fullName evidence="4">DUF4136 domain-containing protein</fullName>
    </recommendedName>
</protein>
<dbReference type="OrthoDB" id="7507091at2"/>
<keyword evidence="3" id="KW-1185">Reference proteome</keyword>
<proteinExistence type="predicted"/>
<evidence type="ECO:0000313" key="2">
    <source>
        <dbReference type="EMBL" id="RDK00864.1"/>
    </source>
</evidence>
<evidence type="ECO:0008006" key="4">
    <source>
        <dbReference type="Google" id="ProtNLM"/>
    </source>
</evidence>
<dbReference type="AlphaFoldDB" id="A0A370N5G4"/>
<dbReference type="Proteomes" id="UP000254875">
    <property type="component" value="Unassembled WGS sequence"/>
</dbReference>
<evidence type="ECO:0000313" key="3">
    <source>
        <dbReference type="Proteomes" id="UP000254875"/>
    </source>
</evidence>
<evidence type="ECO:0000256" key="1">
    <source>
        <dbReference type="SAM" id="SignalP"/>
    </source>
</evidence>
<name>A0A370N5G4_9BURK</name>
<dbReference type="RefSeq" id="WP_115103497.1">
    <property type="nucleotide sequence ID" value="NZ_QHKS01000013.1"/>
</dbReference>
<comment type="caution">
    <text evidence="2">The sequence shown here is derived from an EMBL/GenBank/DDBJ whole genome shotgun (WGS) entry which is preliminary data.</text>
</comment>